<protein>
    <submittedName>
        <fullName evidence="1">Uncharacterized protein</fullName>
    </submittedName>
</protein>
<evidence type="ECO:0000313" key="2">
    <source>
        <dbReference type="Proteomes" id="UP000747542"/>
    </source>
</evidence>
<reference evidence="1" key="1">
    <citation type="journal article" date="2021" name="Sci. Adv.">
        <title>The American lobster genome reveals insights on longevity, neural, and immune adaptations.</title>
        <authorList>
            <person name="Polinski J.M."/>
            <person name="Zimin A.V."/>
            <person name="Clark K.F."/>
            <person name="Kohn A.B."/>
            <person name="Sadowski N."/>
            <person name="Timp W."/>
            <person name="Ptitsyn A."/>
            <person name="Khanna P."/>
            <person name="Romanova D.Y."/>
            <person name="Williams P."/>
            <person name="Greenwood S.J."/>
            <person name="Moroz L.L."/>
            <person name="Walt D.R."/>
            <person name="Bodnar A.G."/>
        </authorList>
    </citation>
    <scope>NUCLEOTIDE SEQUENCE</scope>
    <source>
        <strain evidence="1">GMGI-L3</strain>
    </source>
</reference>
<sequence length="191" mass="20984">GEGGATGLTGNPQTFRRWMIGGPQIATLVNEFEEGADLNAEEQLQHHEEVPSFQSKFRAHVQSMVDTITELGNPLSDENKELVSLGCNIVADVSMVKTVGAVKLAGLLQYQSFYIEKHGEARTGEPDVSTVVIDVVAVVQMLKPGTTKTFKEYSKAVFGPYIARVVRNYQLERDEAQEPDAVLYHEIGLGF</sequence>
<comment type="caution">
    <text evidence="1">The sequence shown here is derived from an EMBL/GenBank/DDBJ whole genome shotgun (WGS) entry which is preliminary data.</text>
</comment>
<evidence type="ECO:0000313" key="1">
    <source>
        <dbReference type="EMBL" id="KAG7162389.1"/>
    </source>
</evidence>
<dbReference type="EMBL" id="JAHLQT010027705">
    <property type="protein sequence ID" value="KAG7162389.1"/>
    <property type="molecule type" value="Genomic_DNA"/>
</dbReference>
<dbReference type="Proteomes" id="UP000747542">
    <property type="component" value="Unassembled WGS sequence"/>
</dbReference>
<organism evidence="1 2">
    <name type="scientific">Homarus americanus</name>
    <name type="common">American lobster</name>
    <dbReference type="NCBI Taxonomy" id="6706"/>
    <lineage>
        <taxon>Eukaryota</taxon>
        <taxon>Metazoa</taxon>
        <taxon>Ecdysozoa</taxon>
        <taxon>Arthropoda</taxon>
        <taxon>Crustacea</taxon>
        <taxon>Multicrustacea</taxon>
        <taxon>Malacostraca</taxon>
        <taxon>Eumalacostraca</taxon>
        <taxon>Eucarida</taxon>
        <taxon>Decapoda</taxon>
        <taxon>Pleocyemata</taxon>
        <taxon>Astacidea</taxon>
        <taxon>Nephropoidea</taxon>
        <taxon>Nephropidae</taxon>
        <taxon>Homarus</taxon>
    </lineage>
</organism>
<dbReference type="PANTHER" id="PTHR47018">
    <property type="entry name" value="CXC DOMAIN-CONTAINING PROTEIN-RELATED"/>
    <property type="match status" value="1"/>
</dbReference>
<gene>
    <name evidence="1" type="ORF">Hamer_G007916</name>
</gene>
<keyword evidence="2" id="KW-1185">Reference proteome</keyword>
<proteinExistence type="predicted"/>
<dbReference type="AlphaFoldDB" id="A0A8J5JW72"/>
<accession>A0A8J5JW72</accession>
<name>A0A8J5JW72_HOMAM</name>
<feature type="non-terminal residue" evidence="1">
    <location>
        <position position="191"/>
    </location>
</feature>